<feature type="transmembrane region" description="Helical" evidence="1">
    <location>
        <begin position="131"/>
        <end position="155"/>
    </location>
</feature>
<accession>A0A2D2DER5</accession>
<gene>
    <name evidence="2" type="ORF">CR152_02230</name>
</gene>
<evidence type="ECO:0000256" key="1">
    <source>
        <dbReference type="SAM" id="Phobius"/>
    </source>
</evidence>
<dbReference type="OrthoDB" id="5465455at2"/>
<reference evidence="2" key="1">
    <citation type="submission" date="2017-10" db="EMBL/GenBank/DDBJ databases">
        <title>Massilia psychrophilum sp. nov., a novel purple-pigmented bacterium isolated from Tianshan glacier, Xinjiang Municipality, China.</title>
        <authorList>
            <person name="Wang H."/>
        </authorList>
    </citation>
    <scope>NUCLEOTIDE SEQUENCE [LARGE SCALE GENOMIC DNA]</scope>
    <source>
        <strain evidence="2">B2</strain>
    </source>
</reference>
<dbReference type="KEGG" id="mass:CR152_02230"/>
<keyword evidence="1" id="KW-0472">Membrane</keyword>
<keyword evidence="1" id="KW-0812">Transmembrane</keyword>
<organism evidence="2 3">
    <name type="scientific">Massilia violaceinigra</name>
    <dbReference type="NCBI Taxonomy" id="2045208"/>
    <lineage>
        <taxon>Bacteria</taxon>
        <taxon>Pseudomonadati</taxon>
        <taxon>Pseudomonadota</taxon>
        <taxon>Betaproteobacteria</taxon>
        <taxon>Burkholderiales</taxon>
        <taxon>Oxalobacteraceae</taxon>
        <taxon>Telluria group</taxon>
        <taxon>Massilia</taxon>
    </lineage>
</organism>
<dbReference type="EMBL" id="CP024608">
    <property type="protein sequence ID" value="ATQ73460.1"/>
    <property type="molecule type" value="Genomic_DNA"/>
</dbReference>
<dbReference type="AlphaFoldDB" id="A0A2D2DER5"/>
<sequence length="192" mass="20862">MGHVFSTLVSGVDDVSGALAYADYKRSKIEWREQFHAFHLRQPCAAEEEAFVQVQMLDVNITHLRQHGNRIAARYIKEALKDRLAELSFEVCQSELSGKFATLDARVQSALKEIQTQLDEKKTIGGWMKDIGTAFVSSLALVAIVGSILTGYVGLAKLTATTEKAVGLGANPTLKPAFGEPASRPSAPQEGD</sequence>
<protein>
    <submittedName>
        <fullName evidence="2">Uncharacterized protein</fullName>
    </submittedName>
</protein>
<dbReference type="RefSeq" id="WP_099873410.1">
    <property type="nucleotide sequence ID" value="NZ_CP024608.1"/>
</dbReference>
<dbReference type="Proteomes" id="UP000229897">
    <property type="component" value="Chromosome"/>
</dbReference>
<evidence type="ECO:0000313" key="3">
    <source>
        <dbReference type="Proteomes" id="UP000229897"/>
    </source>
</evidence>
<keyword evidence="3" id="KW-1185">Reference proteome</keyword>
<evidence type="ECO:0000313" key="2">
    <source>
        <dbReference type="EMBL" id="ATQ73460.1"/>
    </source>
</evidence>
<proteinExistence type="predicted"/>
<keyword evidence="1" id="KW-1133">Transmembrane helix</keyword>
<name>A0A2D2DER5_9BURK</name>